<keyword evidence="2" id="KW-1185">Reference proteome</keyword>
<name>A0A8C8S1Q9_9SAUR</name>
<proteinExistence type="predicted"/>
<dbReference type="AlphaFoldDB" id="A0A8C8S1Q9"/>
<dbReference type="Ensembl" id="ENSPCET00000013183.1">
    <property type="protein sequence ID" value="ENSPCEP00000012731.1"/>
    <property type="gene ID" value="ENSPCEG00000010106.1"/>
</dbReference>
<protein>
    <submittedName>
        <fullName evidence="1">Uncharacterized protein</fullName>
    </submittedName>
</protein>
<reference evidence="1" key="2">
    <citation type="submission" date="2025-09" db="UniProtKB">
        <authorList>
            <consortium name="Ensembl"/>
        </authorList>
    </citation>
    <scope>IDENTIFICATION</scope>
</reference>
<organism evidence="1 2">
    <name type="scientific">Pelusios castaneus</name>
    <name type="common">West African mud turtle</name>
    <dbReference type="NCBI Taxonomy" id="367368"/>
    <lineage>
        <taxon>Eukaryota</taxon>
        <taxon>Metazoa</taxon>
        <taxon>Chordata</taxon>
        <taxon>Craniata</taxon>
        <taxon>Vertebrata</taxon>
        <taxon>Euteleostomi</taxon>
        <taxon>Archelosauria</taxon>
        <taxon>Testudinata</taxon>
        <taxon>Testudines</taxon>
        <taxon>Pleurodira</taxon>
        <taxon>Pelomedusidae</taxon>
        <taxon>Pelusios</taxon>
    </lineage>
</organism>
<sequence>MLQRKAKNQSIIKLHCPPKFPDDGLFNACEIHLGTFPYLYTYMILQDTCYHNSNVEHVMSIPKTPYLTCFALDHTQLYCKGEEERYTDHIKRVDWRLAWGDHFPPFLRTSDGY</sequence>
<evidence type="ECO:0000313" key="2">
    <source>
        <dbReference type="Proteomes" id="UP000694393"/>
    </source>
</evidence>
<evidence type="ECO:0000313" key="1">
    <source>
        <dbReference type="Ensembl" id="ENSPCEP00000012731.1"/>
    </source>
</evidence>
<dbReference type="Proteomes" id="UP000694393">
    <property type="component" value="Unplaced"/>
</dbReference>
<accession>A0A8C8S1Q9</accession>
<reference evidence="1" key="1">
    <citation type="submission" date="2025-08" db="UniProtKB">
        <authorList>
            <consortium name="Ensembl"/>
        </authorList>
    </citation>
    <scope>IDENTIFICATION</scope>
</reference>